<dbReference type="EMBL" id="CAJNBJ010000003">
    <property type="protein sequence ID" value="CAE6736194.1"/>
    <property type="molecule type" value="Genomic_DNA"/>
</dbReference>
<keyword evidence="5" id="KW-0560">Oxidoreductase</keyword>
<dbReference type="PANTHER" id="PTHR36843:SF1">
    <property type="entry name" value="COPROHEME DECARBOXYLASE"/>
    <property type="match status" value="1"/>
</dbReference>
<evidence type="ECO:0000313" key="6">
    <source>
        <dbReference type="Proteomes" id="UP000675880"/>
    </source>
</evidence>
<dbReference type="SUPFAM" id="SSF54909">
    <property type="entry name" value="Dimeric alpha+beta barrel"/>
    <property type="match status" value="1"/>
</dbReference>
<feature type="chain" id="PRO_5045240425" evidence="4">
    <location>
        <begin position="27"/>
        <end position="264"/>
    </location>
</feature>
<dbReference type="RefSeq" id="WP_213041850.1">
    <property type="nucleotide sequence ID" value="NZ_CAJNBJ010000003.1"/>
</dbReference>
<dbReference type="PANTHER" id="PTHR36843">
    <property type="entry name" value="HEME-DEPENDENT PEROXIDASE YWFI-RELATED"/>
    <property type="match status" value="1"/>
</dbReference>
<evidence type="ECO:0000256" key="3">
    <source>
        <dbReference type="ARBA" id="ARBA00023004"/>
    </source>
</evidence>
<dbReference type="GO" id="GO:0050587">
    <property type="term" value="F:chlorite O2-lyase activity"/>
    <property type="evidence" value="ECO:0007669"/>
    <property type="project" value="UniProtKB-EC"/>
</dbReference>
<dbReference type="Proteomes" id="UP000675880">
    <property type="component" value="Unassembled WGS sequence"/>
</dbReference>
<organism evidence="5 6">
    <name type="scientific">Nitrospira defluvii</name>
    <dbReference type="NCBI Taxonomy" id="330214"/>
    <lineage>
        <taxon>Bacteria</taxon>
        <taxon>Pseudomonadati</taxon>
        <taxon>Nitrospirota</taxon>
        <taxon>Nitrospiria</taxon>
        <taxon>Nitrospirales</taxon>
        <taxon>Nitrospiraceae</taxon>
        <taxon>Nitrospira</taxon>
    </lineage>
</organism>
<accession>A0ABM8R6X1</accession>
<keyword evidence="3" id="KW-0408">Iron</keyword>
<gene>
    <name evidence="5" type="ORF">NSPZN2_110013</name>
</gene>
<comment type="caution">
    <text evidence="5">The sequence shown here is derived from an EMBL/GenBank/DDBJ whole genome shotgun (WGS) entry which is preliminary data.</text>
</comment>
<keyword evidence="2" id="KW-0479">Metal-binding</keyword>
<keyword evidence="6" id="KW-1185">Reference proteome</keyword>
<feature type="signal peptide" evidence="4">
    <location>
        <begin position="1"/>
        <end position="26"/>
    </location>
</feature>
<reference evidence="5 6" key="1">
    <citation type="submission" date="2021-02" db="EMBL/GenBank/DDBJ databases">
        <authorList>
            <person name="Han P."/>
        </authorList>
    </citation>
    <scope>NUCLEOTIDE SEQUENCE [LARGE SCALE GENOMIC DNA]</scope>
    <source>
        <strain evidence="5">Candidatus Nitrospira sp. ZN2</strain>
    </source>
</reference>
<sequence>MSLTAVVRTALCVAFLLVATAWPVRAADREALLTQPGVYGTFAAFQMDHDWWDLPGEARVIAVAEVKGLIEQFSRNVVIESYLLRGLSDHADFMFRVHAHALSDTQQFLTSLLGTRFGRHLVPTSYFHGLTRPGVYVPGFPEDIKQALQVPGDAGAKSYAIVIPIRKDAEWWGLDHASRGALMQEHTEAALPYSASVKRKLYHSSGLDDFDFITYFETDKLEDFQGLIRALEQVKEYRHDRRFGYPTLLGTIRPLDDVLELFAR</sequence>
<protein>
    <submittedName>
        <fullName evidence="5">Chlorite dismutase</fullName>
        <ecNumber evidence="5">1.13.11.49</ecNumber>
    </submittedName>
</protein>
<keyword evidence="4" id="KW-0732">Signal</keyword>
<evidence type="ECO:0000313" key="5">
    <source>
        <dbReference type="EMBL" id="CAE6736194.1"/>
    </source>
</evidence>
<dbReference type="Gene3D" id="3.30.70.1030">
    <property type="entry name" value="Apc35880, domain 1"/>
    <property type="match status" value="2"/>
</dbReference>
<dbReference type="InterPro" id="IPR010644">
    <property type="entry name" value="ChdC/CLD"/>
</dbReference>
<proteinExistence type="predicted"/>
<dbReference type="Pfam" id="PF06778">
    <property type="entry name" value="Chlor_dismutase"/>
    <property type="match status" value="1"/>
</dbReference>
<dbReference type="EC" id="1.13.11.49" evidence="5"/>
<name>A0ABM8R6X1_9BACT</name>
<keyword evidence="1" id="KW-0349">Heme</keyword>
<evidence type="ECO:0000256" key="4">
    <source>
        <dbReference type="SAM" id="SignalP"/>
    </source>
</evidence>
<evidence type="ECO:0000256" key="1">
    <source>
        <dbReference type="ARBA" id="ARBA00022617"/>
    </source>
</evidence>
<dbReference type="InterPro" id="IPR011008">
    <property type="entry name" value="Dimeric_a/b-barrel"/>
</dbReference>
<evidence type="ECO:0000256" key="2">
    <source>
        <dbReference type="ARBA" id="ARBA00022723"/>
    </source>
</evidence>